<dbReference type="OrthoDB" id="2986625at2759"/>
<dbReference type="AlphaFoldDB" id="V2WWW8"/>
<evidence type="ECO:0000313" key="1">
    <source>
        <dbReference type="EMBL" id="ESK91353.1"/>
    </source>
</evidence>
<dbReference type="InterPro" id="IPR032675">
    <property type="entry name" value="LRR_dom_sf"/>
</dbReference>
<dbReference type="EMBL" id="AWSO01000352">
    <property type="protein sequence ID" value="ESK91353.1"/>
    <property type="molecule type" value="Genomic_DNA"/>
</dbReference>
<accession>V2WWW8</accession>
<protein>
    <recommendedName>
        <fullName evidence="3">F-box domain-containing protein</fullName>
    </recommendedName>
</protein>
<dbReference type="HOGENOM" id="CLU_539775_0_0_1"/>
<name>V2WWW8_MONRO</name>
<comment type="caution">
    <text evidence="1">The sequence shown here is derived from an EMBL/GenBank/DDBJ whole genome shotgun (WGS) entry which is preliminary data.</text>
</comment>
<gene>
    <name evidence="1" type="ORF">Moror_2757</name>
</gene>
<dbReference type="Gene3D" id="3.80.10.10">
    <property type="entry name" value="Ribonuclease Inhibitor"/>
    <property type="match status" value="1"/>
</dbReference>
<evidence type="ECO:0000313" key="2">
    <source>
        <dbReference type="Proteomes" id="UP000017559"/>
    </source>
</evidence>
<dbReference type="SUPFAM" id="SSF52047">
    <property type="entry name" value="RNI-like"/>
    <property type="match status" value="1"/>
</dbReference>
<organism evidence="1 2">
    <name type="scientific">Moniliophthora roreri (strain MCA 2997)</name>
    <name type="common">Cocoa frosty pod rot fungus</name>
    <name type="synonym">Crinipellis roreri</name>
    <dbReference type="NCBI Taxonomy" id="1381753"/>
    <lineage>
        <taxon>Eukaryota</taxon>
        <taxon>Fungi</taxon>
        <taxon>Dikarya</taxon>
        <taxon>Basidiomycota</taxon>
        <taxon>Agaricomycotina</taxon>
        <taxon>Agaricomycetes</taxon>
        <taxon>Agaricomycetidae</taxon>
        <taxon>Agaricales</taxon>
        <taxon>Marasmiineae</taxon>
        <taxon>Marasmiaceae</taxon>
        <taxon>Moniliophthora</taxon>
    </lineage>
</organism>
<proteinExistence type="predicted"/>
<dbReference type="KEGG" id="mrr:Moror_2757"/>
<evidence type="ECO:0008006" key="3">
    <source>
        <dbReference type="Google" id="ProtNLM"/>
    </source>
</evidence>
<reference evidence="1 2" key="1">
    <citation type="journal article" date="2014" name="BMC Genomics">
        <title>Genome and secretome analysis of the hemibiotrophic fungal pathogen, Moniliophthora roreri, which causes frosty pod rot disease of cacao: mechanisms of the biotrophic and necrotrophic phases.</title>
        <authorList>
            <person name="Meinhardt L.W."/>
            <person name="Costa G.G.L."/>
            <person name="Thomazella D.P.T."/>
            <person name="Teixeira P.J.P.L."/>
            <person name="Carazzolle M.F."/>
            <person name="Schuster S.C."/>
            <person name="Carlson J.E."/>
            <person name="Guiltinan M.J."/>
            <person name="Mieczkowski P."/>
            <person name="Farmer A."/>
            <person name="Ramaraj T."/>
            <person name="Crozier J."/>
            <person name="Davis R.E."/>
            <person name="Shao J."/>
            <person name="Melnick R.L."/>
            <person name="Pereira G.A.G."/>
            <person name="Bailey B.A."/>
        </authorList>
    </citation>
    <scope>NUCLEOTIDE SEQUENCE [LARGE SCALE GENOMIC DNA]</scope>
    <source>
        <strain evidence="1 2">MCA 2997</strain>
    </source>
</reference>
<keyword evidence="2" id="KW-1185">Reference proteome</keyword>
<sequence length="515" mass="58903">MTFDNLLTELIQEIVYQLDTGRDIKSLRLTNKRVNDAVEPVLWTIKAIMIDSLEIAVEMLRDLPKHRLATRARRLVIRNFPVPPPLSLTMKLDEDDDPLADDRTLVKKLLPKLLSSLVGLQSVEWKLKRSDPDWAWTVVMESLSSLPALARLSLKGDLSWPRPPAMHIRLFPCGSLARLEMNLVVQGPLAVILRFLQDCLSAIIQNNPRLEAILIRLMYLYYGGPGSGTPDVFDLHSIFEKIPSSKPLRLQTFLMDLPPGSVRITPKVVEQLKSLRCLEYSEAYRPFNDAASTLLWTALRTQQIHVRELTIEKWPCQALVDYLESFSGLETLSISTSSGPSTDYSDNLARGFWKNVIPMHKDTLKHITIRSEYTGSWGVGEEHFQTLRSCENLISLTVNLNYSPQAEEKDDIVDNLLTSLVESCERFRLLSVDWTAEAPSGFQDRFLDAAQQQDRARQRLYEHVQSLRLEGLTRNPHRGLVIQVFMSEQAKPLQFRIRRNALDGDTYWTFHKVDD</sequence>
<dbReference type="Proteomes" id="UP000017559">
    <property type="component" value="Unassembled WGS sequence"/>
</dbReference>